<comment type="caution">
    <text evidence="2">The sequence shown here is derived from an EMBL/GenBank/DDBJ whole genome shotgun (WGS) entry which is preliminary data.</text>
</comment>
<dbReference type="AlphaFoldDB" id="A0A1R1Y2S9"/>
<proteinExistence type="predicted"/>
<sequence length="69" mass="7704">MGSENSSPEIQSPVHESKTYRVESAIGNPSKFNQKNMSNQGDSEEGSILLHLSVDDTEGFRITHFSHRQ</sequence>
<feature type="compositionally biased region" description="Polar residues" evidence="1">
    <location>
        <begin position="1"/>
        <end position="10"/>
    </location>
</feature>
<dbReference type="Proteomes" id="UP000187283">
    <property type="component" value="Unassembled WGS sequence"/>
</dbReference>
<protein>
    <submittedName>
        <fullName evidence="2">Uncharacterized protein</fullName>
    </submittedName>
</protein>
<dbReference type="EMBL" id="LSSN01001042">
    <property type="protein sequence ID" value="OMJ21271.1"/>
    <property type="molecule type" value="Genomic_DNA"/>
</dbReference>
<accession>A0A1R1Y2S9</accession>
<reference evidence="2 3" key="1">
    <citation type="submission" date="2017-01" db="EMBL/GenBank/DDBJ databases">
        <authorList>
            <person name="Mah S.A."/>
            <person name="Swanson W.J."/>
            <person name="Moy G.W."/>
            <person name="Vacquier V.D."/>
        </authorList>
    </citation>
    <scope>NUCLEOTIDE SEQUENCE [LARGE SCALE GENOMIC DNA]</scope>
    <source>
        <strain evidence="2 3">GSMNP</strain>
    </source>
</reference>
<feature type="region of interest" description="Disordered" evidence="1">
    <location>
        <begin position="1"/>
        <end position="44"/>
    </location>
</feature>
<evidence type="ECO:0000256" key="1">
    <source>
        <dbReference type="SAM" id="MobiDB-lite"/>
    </source>
</evidence>
<evidence type="ECO:0000313" key="3">
    <source>
        <dbReference type="Proteomes" id="UP000187283"/>
    </source>
</evidence>
<evidence type="ECO:0000313" key="2">
    <source>
        <dbReference type="EMBL" id="OMJ21271.1"/>
    </source>
</evidence>
<organism evidence="2 3">
    <name type="scientific">Smittium culicis</name>
    <dbReference type="NCBI Taxonomy" id="133412"/>
    <lineage>
        <taxon>Eukaryota</taxon>
        <taxon>Fungi</taxon>
        <taxon>Fungi incertae sedis</taxon>
        <taxon>Zoopagomycota</taxon>
        <taxon>Kickxellomycotina</taxon>
        <taxon>Harpellomycetes</taxon>
        <taxon>Harpellales</taxon>
        <taxon>Legeriomycetaceae</taxon>
        <taxon>Smittium</taxon>
    </lineage>
</organism>
<feature type="compositionally biased region" description="Polar residues" evidence="1">
    <location>
        <begin position="30"/>
        <end position="41"/>
    </location>
</feature>
<gene>
    <name evidence="2" type="ORF">AYI70_g3573</name>
</gene>
<keyword evidence="3" id="KW-1185">Reference proteome</keyword>
<name>A0A1R1Y2S9_9FUNG</name>